<dbReference type="PANTHER" id="PTHR34693">
    <property type="entry name" value="PROTEIN PAR32"/>
    <property type="match status" value="1"/>
</dbReference>
<keyword evidence="3" id="KW-1185">Reference proteome</keyword>
<dbReference type="InterPro" id="IPR053203">
    <property type="entry name" value="Cisplatin_resist-associated"/>
</dbReference>
<gene>
    <name evidence="2" type="ORF">BJ508DRAFT_417689</name>
</gene>
<name>A0A3N4HSH8_ASCIM</name>
<evidence type="ECO:0000313" key="3">
    <source>
        <dbReference type="Proteomes" id="UP000275078"/>
    </source>
</evidence>
<dbReference type="EMBL" id="ML119748">
    <property type="protein sequence ID" value="RPA76257.1"/>
    <property type="molecule type" value="Genomic_DNA"/>
</dbReference>
<protein>
    <submittedName>
        <fullName evidence="2">Uncharacterized protein</fullName>
    </submittedName>
</protein>
<evidence type="ECO:0000256" key="1">
    <source>
        <dbReference type="SAM" id="MobiDB-lite"/>
    </source>
</evidence>
<accession>A0A3N4HSH8</accession>
<feature type="compositionally biased region" description="Basic and acidic residues" evidence="1">
    <location>
        <begin position="26"/>
        <end position="36"/>
    </location>
</feature>
<sequence>MTNEEGNGLTRILSHGRGGAGNIGESDPKAEGEDIKTIPTIKSPVYTTGRGGQGNMALNDPAHPEYARQAQDLAINPPRPSGDIHGGRGGAGNVLNPAVEEEIIKMEAKDKKKMKKGQIVETTKGVDYRGWADKGKDLLFGRKKKTEA</sequence>
<evidence type="ECO:0000313" key="2">
    <source>
        <dbReference type="EMBL" id="RPA76257.1"/>
    </source>
</evidence>
<dbReference type="AlphaFoldDB" id="A0A3N4HSH8"/>
<dbReference type="Proteomes" id="UP000275078">
    <property type="component" value="Unassembled WGS sequence"/>
</dbReference>
<feature type="region of interest" description="Disordered" evidence="1">
    <location>
        <begin position="1"/>
        <end position="94"/>
    </location>
</feature>
<proteinExistence type="predicted"/>
<organism evidence="2 3">
    <name type="scientific">Ascobolus immersus RN42</name>
    <dbReference type="NCBI Taxonomy" id="1160509"/>
    <lineage>
        <taxon>Eukaryota</taxon>
        <taxon>Fungi</taxon>
        <taxon>Dikarya</taxon>
        <taxon>Ascomycota</taxon>
        <taxon>Pezizomycotina</taxon>
        <taxon>Pezizomycetes</taxon>
        <taxon>Pezizales</taxon>
        <taxon>Ascobolaceae</taxon>
        <taxon>Ascobolus</taxon>
    </lineage>
</organism>
<dbReference type="InterPro" id="IPR022024">
    <property type="entry name" value="DUF3602"/>
</dbReference>
<dbReference type="OrthoDB" id="3063476at2759"/>
<dbReference type="Pfam" id="PF12223">
    <property type="entry name" value="DUF3602"/>
    <property type="match status" value="1"/>
</dbReference>
<dbReference type="PANTHER" id="PTHR34693:SF1">
    <property type="entry name" value="PROTEIN PAR32"/>
    <property type="match status" value="1"/>
</dbReference>
<reference evidence="2 3" key="1">
    <citation type="journal article" date="2018" name="Nat. Ecol. Evol.">
        <title>Pezizomycetes genomes reveal the molecular basis of ectomycorrhizal truffle lifestyle.</title>
        <authorList>
            <person name="Murat C."/>
            <person name="Payen T."/>
            <person name="Noel B."/>
            <person name="Kuo A."/>
            <person name="Morin E."/>
            <person name="Chen J."/>
            <person name="Kohler A."/>
            <person name="Krizsan K."/>
            <person name="Balestrini R."/>
            <person name="Da Silva C."/>
            <person name="Montanini B."/>
            <person name="Hainaut M."/>
            <person name="Levati E."/>
            <person name="Barry K.W."/>
            <person name="Belfiori B."/>
            <person name="Cichocki N."/>
            <person name="Clum A."/>
            <person name="Dockter R.B."/>
            <person name="Fauchery L."/>
            <person name="Guy J."/>
            <person name="Iotti M."/>
            <person name="Le Tacon F."/>
            <person name="Lindquist E.A."/>
            <person name="Lipzen A."/>
            <person name="Malagnac F."/>
            <person name="Mello A."/>
            <person name="Molinier V."/>
            <person name="Miyauchi S."/>
            <person name="Poulain J."/>
            <person name="Riccioni C."/>
            <person name="Rubini A."/>
            <person name="Sitrit Y."/>
            <person name="Splivallo R."/>
            <person name="Traeger S."/>
            <person name="Wang M."/>
            <person name="Zifcakova L."/>
            <person name="Wipf D."/>
            <person name="Zambonelli A."/>
            <person name="Paolocci F."/>
            <person name="Nowrousian M."/>
            <person name="Ottonello S."/>
            <person name="Baldrian P."/>
            <person name="Spatafora J.W."/>
            <person name="Henrissat B."/>
            <person name="Nagy L.G."/>
            <person name="Aury J.M."/>
            <person name="Wincker P."/>
            <person name="Grigoriev I.V."/>
            <person name="Bonfante P."/>
            <person name="Martin F.M."/>
        </authorList>
    </citation>
    <scope>NUCLEOTIDE SEQUENCE [LARGE SCALE GENOMIC DNA]</scope>
    <source>
        <strain evidence="2 3">RN42</strain>
    </source>
</reference>